<feature type="domain" description="FAS1" evidence="1">
    <location>
        <begin position="468"/>
        <end position="613"/>
    </location>
</feature>
<dbReference type="InterPro" id="IPR000782">
    <property type="entry name" value="FAS1_domain"/>
</dbReference>
<feature type="domain" description="FAS1" evidence="1">
    <location>
        <begin position="50"/>
        <end position="176"/>
    </location>
</feature>
<dbReference type="SUPFAM" id="SSF82153">
    <property type="entry name" value="FAS1 domain"/>
    <property type="match status" value="4"/>
</dbReference>
<reference evidence="2 3" key="1">
    <citation type="submission" date="2019-02" db="EMBL/GenBank/DDBJ databases">
        <authorList>
            <person name="Goldberg S.R."/>
            <person name="Haltli B.A."/>
            <person name="Correa H."/>
            <person name="Russell K.G."/>
        </authorList>
    </citation>
    <scope>NUCLEOTIDE SEQUENCE [LARGE SCALE GENOMIC DNA]</scope>
    <source>
        <strain evidence="2 3">JCM 16186</strain>
    </source>
</reference>
<feature type="domain" description="FAS1" evidence="1">
    <location>
        <begin position="180"/>
        <end position="316"/>
    </location>
</feature>
<evidence type="ECO:0000313" key="3">
    <source>
        <dbReference type="Proteomes" id="UP000798808"/>
    </source>
</evidence>
<dbReference type="InterPro" id="IPR036378">
    <property type="entry name" value="FAS1_dom_sf"/>
</dbReference>
<dbReference type="PROSITE" id="PS50213">
    <property type="entry name" value="FAS1"/>
    <property type="match status" value="4"/>
</dbReference>
<dbReference type="PANTHER" id="PTHR10900:SF77">
    <property type="entry name" value="FI19380P1"/>
    <property type="match status" value="1"/>
</dbReference>
<dbReference type="SMART" id="SM00554">
    <property type="entry name" value="FAS1"/>
    <property type="match status" value="4"/>
</dbReference>
<evidence type="ECO:0000259" key="1">
    <source>
        <dbReference type="PROSITE" id="PS50213"/>
    </source>
</evidence>
<name>A0ABW9RK69_9BACT</name>
<dbReference type="Pfam" id="PF02469">
    <property type="entry name" value="Fasciclin"/>
    <property type="match status" value="4"/>
</dbReference>
<proteinExistence type="predicted"/>
<accession>A0ABW9RK69</accession>
<sequence>MKKPNVHLKNKTMKLVNYLSGKGIYSVLSLSMLLLVFTGCGDDDDGGNPEPQDIVDVAVANGYNTLAAALTEANLVDDLQATGPFTVFAPTDAAFAAAGITADNVGDVENLEAILLYHVVSGEVMSSDLATGDVATLNGATVAIDASALTVNGANISAPFDVEASNGVIHTIDQVLLPPPPSIVQIAQANSNLSILVEALTKFPDLVNLLNGDGSFTVFAPTNAAFADLLGVIGQNELDDIPEDVLKRVLQYHVIASAALASSDLSDGQMAATALGSDDEVTISISGSDVMVNNANVTTANIEANNGIIHVIDAVLVPSLEASIVNTIVEPAYFNKDFSILTAAVVKAELLETLIDGSANYTLFAPNNEAFEAAGITSLDGLDKAALTPILTYHVLGTENFASDLPSTAGGFATAIGTLNGDFYLTNNSNGVFINGNSQVVVATESGEALDYSNGVVHVINRTLLPEDSDDIVAIAQAAGFTDLAAALTEAGLVAALQSPEGPFTVFAPTNDAFQALYTALGVSGPADVDDALLADILLYHVLSGRVFSSDLTDGLVATTLSDAQDPSDTNITINVGDGVSLTDYDPDVANPTVTSTDVLATNGVIHVIDAVLLPVDTAL</sequence>
<organism evidence="2 3">
    <name type="scientific">Fulvivirga kasyanovii</name>
    <dbReference type="NCBI Taxonomy" id="396812"/>
    <lineage>
        <taxon>Bacteria</taxon>
        <taxon>Pseudomonadati</taxon>
        <taxon>Bacteroidota</taxon>
        <taxon>Cytophagia</taxon>
        <taxon>Cytophagales</taxon>
        <taxon>Fulvivirgaceae</taxon>
        <taxon>Fulvivirga</taxon>
    </lineage>
</organism>
<feature type="domain" description="FAS1" evidence="1">
    <location>
        <begin position="325"/>
        <end position="464"/>
    </location>
</feature>
<dbReference type="Proteomes" id="UP000798808">
    <property type="component" value="Unassembled WGS sequence"/>
</dbReference>
<comment type="caution">
    <text evidence="2">The sequence shown here is derived from an EMBL/GenBank/DDBJ whole genome shotgun (WGS) entry which is preliminary data.</text>
</comment>
<evidence type="ECO:0000313" key="2">
    <source>
        <dbReference type="EMBL" id="MTI24472.1"/>
    </source>
</evidence>
<protein>
    <submittedName>
        <fullName evidence="2">Fasciclin domain-containing protein</fullName>
    </submittedName>
</protein>
<dbReference type="PANTHER" id="PTHR10900">
    <property type="entry name" value="PERIOSTIN-RELATED"/>
    <property type="match status" value="1"/>
</dbReference>
<gene>
    <name evidence="2" type="ORF">E1163_05885</name>
</gene>
<dbReference type="Gene3D" id="2.30.180.10">
    <property type="entry name" value="FAS1 domain"/>
    <property type="match status" value="4"/>
</dbReference>
<keyword evidence="3" id="KW-1185">Reference proteome</keyword>
<dbReference type="InterPro" id="IPR050904">
    <property type="entry name" value="Adhesion/Biosynth-related"/>
</dbReference>
<dbReference type="EMBL" id="SMLW01000419">
    <property type="protein sequence ID" value="MTI24472.1"/>
    <property type="molecule type" value="Genomic_DNA"/>
</dbReference>